<evidence type="ECO:0000256" key="2">
    <source>
        <dbReference type="ARBA" id="ARBA00022448"/>
    </source>
</evidence>
<dbReference type="SUPFAM" id="SSF161098">
    <property type="entry name" value="MetI-like"/>
    <property type="match status" value="1"/>
</dbReference>
<dbReference type="STRING" id="1033734.GCA_000285535_00919"/>
<dbReference type="OrthoDB" id="9771544at2"/>
<dbReference type="AlphaFoldDB" id="A0A4S3PRC3"/>
<gene>
    <name evidence="9" type="ORF">E1I69_13715</name>
</gene>
<proteinExistence type="inferred from homology"/>
<evidence type="ECO:0000313" key="10">
    <source>
        <dbReference type="Proteomes" id="UP000306477"/>
    </source>
</evidence>
<comment type="similarity">
    <text evidence="7">Belongs to the binding-protein-dependent transport system permease family.</text>
</comment>
<dbReference type="PANTHER" id="PTHR43744">
    <property type="entry name" value="ABC TRANSPORTER PERMEASE PROTEIN MG189-RELATED-RELATED"/>
    <property type="match status" value="1"/>
</dbReference>
<dbReference type="PROSITE" id="PS50928">
    <property type="entry name" value="ABC_TM1"/>
    <property type="match status" value="1"/>
</dbReference>
<evidence type="ECO:0000256" key="5">
    <source>
        <dbReference type="ARBA" id="ARBA00022989"/>
    </source>
</evidence>
<feature type="transmembrane region" description="Helical" evidence="7">
    <location>
        <begin position="130"/>
        <end position="154"/>
    </location>
</feature>
<dbReference type="EMBL" id="SLUB01000024">
    <property type="protein sequence ID" value="THE11815.1"/>
    <property type="molecule type" value="Genomic_DNA"/>
</dbReference>
<keyword evidence="2 7" id="KW-0813">Transport</keyword>
<evidence type="ECO:0000256" key="6">
    <source>
        <dbReference type="ARBA" id="ARBA00023136"/>
    </source>
</evidence>
<evidence type="ECO:0000259" key="8">
    <source>
        <dbReference type="PROSITE" id="PS50928"/>
    </source>
</evidence>
<comment type="caution">
    <text evidence="9">The sequence shown here is derived from an EMBL/GenBank/DDBJ whole genome shotgun (WGS) entry which is preliminary data.</text>
</comment>
<feature type="transmembrane region" description="Helical" evidence="7">
    <location>
        <begin position="160"/>
        <end position="184"/>
    </location>
</feature>
<dbReference type="CDD" id="cd06261">
    <property type="entry name" value="TM_PBP2"/>
    <property type="match status" value="1"/>
</dbReference>
<evidence type="ECO:0000313" key="9">
    <source>
        <dbReference type="EMBL" id="THE11815.1"/>
    </source>
</evidence>
<name>A0A4S3PRC3_9BACI</name>
<feature type="transmembrane region" description="Helical" evidence="7">
    <location>
        <begin position="94"/>
        <end position="118"/>
    </location>
</feature>
<dbReference type="GO" id="GO:0055085">
    <property type="term" value="P:transmembrane transport"/>
    <property type="evidence" value="ECO:0007669"/>
    <property type="project" value="InterPro"/>
</dbReference>
<dbReference type="PANTHER" id="PTHR43744:SF3">
    <property type="entry name" value="LACTOSE TRANSPORT SYSTEM PERMEASE PROTEIN LACG"/>
    <property type="match status" value="1"/>
</dbReference>
<keyword evidence="4 7" id="KW-0812">Transmembrane</keyword>
<accession>A0A4S3PRC3</accession>
<keyword evidence="6 7" id="KW-0472">Membrane</keyword>
<keyword evidence="3" id="KW-1003">Cell membrane</keyword>
<evidence type="ECO:0000256" key="1">
    <source>
        <dbReference type="ARBA" id="ARBA00004651"/>
    </source>
</evidence>
<reference evidence="9 10" key="1">
    <citation type="journal article" date="2019" name="Indoor Air">
        <title>Impacts of indoor surface finishes on bacterial viability.</title>
        <authorList>
            <person name="Hu J."/>
            <person name="Maamar S.B."/>
            <person name="Glawe A.J."/>
            <person name="Gottel N."/>
            <person name="Gilbert J.A."/>
            <person name="Hartmann E.M."/>
        </authorList>
    </citation>
    <scope>NUCLEOTIDE SEQUENCE [LARGE SCALE GENOMIC DNA]</scope>
    <source>
        <strain evidence="9 10">AF060A6</strain>
    </source>
</reference>
<sequence>MHPTQTNTSTGPDIKPKRQFRNLPSKRKISRLIISYFFLSVIMVAMIVPFLWSVSTALKGQNEAIFSFPPQFIPENITLDNFITVWNTLPIPLYLWNSTILAFWGVLLPLIFCSLAAFPLARMNFKGKNIVFLVILSTMMIPGEVTMIPIYLILEKLHLIGSFSGVILPGAVSAFGIFLMRQAFMGIPKEIDESAIIDGAKPWQIWWYIMIPMVKPMLATLAILSFIGSWNNFLWPLLVLQDPNTYPLTVGLYDLKGAFVTNTRLVSAGAIIALIPILIVFVAFQNYFIKGAYSSAVKG</sequence>
<feature type="transmembrane region" description="Helical" evidence="7">
    <location>
        <begin position="265"/>
        <end position="289"/>
    </location>
</feature>
<evidence type="ECO:0000256" key="7">
    <source>
        <dbReference type="RuleBase" id="RU363032"/>
    </source>
</evidence>
<dbReference type="RefSeq" id="WP_136380150.1">
    <property type="nucleotide sequence ID" value="NZ_SLUB01000024.1"/>
</dbReference>
<dbReference type="Proteomes" id="UP000306477">
    <property type="component" value="Unassembled WGS sequence"/>
</dbReference>
<feature type="transmembrane region" description="Helical" evidence="7">
    <location>
        <begin position="205"/>
        <end position="227"/>
    </location>
</feature>
<keyword evidence="10" id="KW-1185">Reference proteome</keyword>
<organism evidence="9 10">
    <name type="scientific">Bacillus timonensis</name>
    <dbReference type="NCBI Taxonomy" id="1033734"/>
    <lineage>
        <taxon>Bacteria</taxon>
        <taxon>Bacillati</taxon>
        <taxon>Bacillota</taxon>
        <taxon>Bacilli</taxon>
        <taxon>Bacillales</taxon>
        <taxon>Bacillaceae</taxon>
        <taxon>Bacillus</taxon>
    </lineage>
</organism>
<protein>
    <submittedName>
        <fullName evidence="9">Carbohydrate ABC transporter permease</fullName>
    </submittedName>
</protein>
<dbReference type="InterPro" id="IPR000515">
    <property type="entry name" value="MetI-like"/>
</dbReference>
<dbReference type="Pfam" id="PF00528">
    <property type="entry name" value="BPD_transp_1"/>
    <property type="match status" value="1"/>
</dbReference>
<dbReference type="InterPro" id="IPR035906">
    <property type="entry name" value="MetI-like_sf"/>
</dbReference>
<dbReference type="Gene3D" id="1.10.3720.10">
    <property type="entry name" value="MetI-like"/>
    <property type="match status" value="1"/>
</dbReference>
<comment type="subcellular location">
    <subcellularLocation>
        <location evidence="1 7">Cell membrane</location>
        <topology evidence="1 7">Multi-pass membrane protein</topology>
    </subcellularLocation>
</comment>
<feature type="transmembrane region" description="Helical" evidence="7">
    <location>
        <begin position="33"/>
        <end position="52"/>
    </location>
</feature>
<keyword evidence="5 7" id="KW-1133">Transmembrane helix</keyword>
<evidence type="ECO:0000256" key="3">
    <source>
        <dbReference type="ARBA" id="ARBA00022475"/>
    </source>
</evidence>
<dbReference type="GO" id="GO:0005886">
    <property type="term" value="C:plasma membrane"/>
    <property type="evidence" value="ECO:0007669"/>
    <property type="project" value="UniProtKB-SubCell"/>
</dbReference>
<feature type="domain" description="ABC transmembrane type-1" evidence="8">
    <location>
        <begin position="95"/>
        <end position="284"/>
    </location>
</feature>
<evidence type="ECO:0000256" key="4">
    <source>
        <dbReference type="ARBA" id="ARBA00022692"/>
    </source>
</evidence>